<feature type="domain" description="Peptidase S1" evidence="2">
    <location>
        <begin position="1"/>
        <end position="118"/>
    </location>
</feature>
<dbReference type="InterPro" id="IPR043504">
    <property type="entry name" value="Peptidase_S1_PA_chymotrypsin"/>
</dbReference>
<dbReference type="OrthoDB" id="6380398at2759"/>
<proteinExistence type="predicted"/>
<dbReference type="SUPFAM" id="SSF50494">
    <property type="entry name" value="Trypsin-like serine proteases"/>
    <property type="match status" value="1"/>
</dbReference>
<dbReference type="Gene3D" id="2.40.10.10">
    <property type="entry name" value="Trypsin-like serine proteases"/>
    <property type="match status" value="1"/>
</dbReference>
<sequence length="129" mass="14412">MSWATGWGYLEFQGKTSNILMEMESKILYDSLCKERYKTLNVSIFDSSINVCAGRNGKSICVADSGGPLVVKVDGKWQLAGISSWSNDWILSYIQINVTNKCEGLKNFELKYIGCRISTLALKHVGFDI</sequence>
<gene>
    <name evidence="3" type="ORF">BpHYR1_031839</name>
</gene>
<dbReference type="PROSITE" id="PS50240">
    <property type="entry name" value="TRYPSIN_DOM"/>
    <property type="match status" value="1"/>
</dbReference>
<keyword evidence="1" id="KW-1015">Disulfide bond</keyword>
<keyword evidence="4" id="KW-1185">Reference proteome</keyword>
<evidence type="ECO:0000313" key="3">
    <source>
        <dbReference type="EMBL" id="RNA12456.1"/>
    </source>
</evidence>
<name>A0A3M7QLZ6_BRAPC</name>
<evidence type="ECO:0000256" key="1">
    <source>
        <dbReference type="ARBA" id="ARBA00023157"/>
    </source>
</evidence>
<dbReference type="STRING" id="10195.A0A3M7QLZ6"/>
<evidence type="ECO:0000259" key="2">
    <source>
        <dbReference type="PROSITE" id="PS50240"/>
    </source>
</evidence>
<dbReference type="AlphaFoldDB" id="A0A3M7QLZ6"/>
<dbReference type="InterPro" id="IPR001254">
    <property type="entry name" value="Trypsin_dom"/>
</dbReference>
<dbReference type="GO" id="GO:0006508">
    <property type="term" value="P:proteolysis"/>
    <property type="evidence" value="ECO:0007669"/>
    <property type="project" value="InterPro"/>
</dbReference>
<protein>
    <submittedName>
        <fullName evidence="3">Plasma kallikrein</fullName>
    </submittedName>
</protein>
<dbReference type="PANTHER" id="PTHR24253:SF176">
    <property type="entry name" value="CORIN, ISOFORM B"/>
    <property type="match status" value="1"/>
</dbReference>
<dbReference type="PANTHER" id="PTHR24253">
    <property type="entry name" value="TRANSMEMBRANE PROTEASE SERINE"/>
    <property type="match status" value="1"/>
</dbReference>
<accession>A0A3M7QLZ6</accession>
<reference evidence="3 4" key="1">
    <citation type="journal article" date="2018" name="Sci. Rep.">
        <title>Genomic signatures of local adaptation to the degree of environmental predictability in rotifers.</title>
        <authorList>
            <person name="Franch-Gras L."/>
            <person name="Hahn C."/>
            <person name="Garcia-Roger E.M."/>
            <person name="Carmona M.J."/>
            <person name="Serra M."/>
            <person name="Gomez A."/>
        </authorList>
    </citation>
    <scope>NUCLEOTIDE SEQUENCE [LARGE SCALE GENOMIC DNA]</scope>
    <source>
        <strain evidence="3">HYR1</strain>
    </source>
</reference>
<dbReference type="Proteomes" id="UP000276133">
    <property type="component" value="Unassembled WGS sequence"/>
</dbReference>
<dbReference type="EMBL" id="REGN01005690">
    <property type="protein sequence ID" value="RNA12456.1"/>
    <property type="molecule type" value="Genomic_DNA"/>
</dbReference>
<organism evidence="3 4">
    <name type="scientific">Brachionus plicatilis</name>
    <name type="common">Marine rotifer</name>
    <name type="synonym">Brachionus muelleri</name>
    <dbReference type="NCBI Taxonomy" id="10195"/>
    <lineage>
        <taxon>Eukaryota</taxon>
        <taxon>Metazoa</taxon>
        <taxon>Spiralia</taxon>
        <taxon>Gnathifera</taxon>
        <taxon>Rotifera</taxon>
        <taxon>Eurotatoria</taxon>
        <taxon>Monogononta</taxon>
        <taxon>Pseudotrocha</taxon>
        <taxon>Ploima</taxon>
        <taxon>Brachionidae</taxon>
        <taxon>Brachionus</taxon>
    </lineage>
</organism>
<comment type="caution">
    <text evidence="3">The sequence shown here is derived from an EMBL/GenBank/DDBJ whole genome shotgun (WGS) entry which is preliminary data.</text>
</comment>
<dbReference type="InterPro" id="IPR009003">
    <property type="entry name" value="Peptidase_S1_PA"/>
</dbReference>
<evidence type="ECO:0000313" key="4">
    <source>
        <dbReference type="Proteomes" id="UP000276133"/>
    </source>
</evidence>
<dbReference type="Pfam" id="PF00089">
    <property type="entry name" value="Trypsin"/>
    <property type="match status" value="1"/>
</dbReference>
<dbReference type="GO" id="GO:0004252">
    <property type="term" value="F:serine-type endopeptidase activity"/>
    <property type="evidence" value="ECO:0007669"/>
    <property type="project" value="InterPro"/>
</dbReference>